<protein>
    <submittedName>
        <fullName evidence="5">Uncharacterized protein</fullName>
    </submittedName>
</protein>
<feature type="region of interest" description="Disordered" evidence="3">
    <location>
        <begin position="23"/>
        <end position="79"/>
    </location>
</feature>
<name>A0AAD5DNX7_9CHLO</name>
<dbReference type="Pfam" id="PF01868">
    <property type="entry name" value="RNase_P-MRP_p29"/>
    <property type="match status" value="1"/>
</dbReference>
<evidence type="ECO:0000256" key="3">
    <source>
        <dbReference type="SAM" id="MobiDB-lite"/>
    </source>
</evidence>
<dbReference type="GO" id="GO:0033204">
    <property type="term" value="F:ribonuclease P RNA binding"/>
    <property type="evidence" value="ECO:0007669"/>
    <property type="project" value="InterPro"/>
</dbReference>
<comment type="caution">
    <text evidence="5">The sequence shown here is derived from an EMBL/GenBank/DDBJ whole genome shotgun (WGS) entry which is preliminary data.</text>
</comment>
<dbReference type="SUPFAM" id="SSF101744">
    <property type="entry name" value="Rof/RNase P subunit-like"/>
    <property type="match status" value="1"/>
</dbReference>
<reference evidence="5" key="1">
    <citation type="submission" date="2020-11" db="EMBL/GenBank/DDBJ databases">
        <title>Chlorella ohadii genome sequencing and assembly.</title>
        <authorList>
            <person name="Murik O."/>
            <person name="Treves H."/>
            <person name="Kedem I."/>
            <person name="Shotland Y."/>
            <person name="Kaplan A."/>
        </authorList>
    </citation>
    <scope>NUCLEOTIDE SEQUENCE</scope>
    <source>
        <strain evidence="5">1</strain>
    </source>
</reference>
<dbReference type="EMBL" id="JADXDR010000064">
    <property type="protein sequence ID" value="KAI7841300.1"/>
    <property type="molecule type" value="Genomic_DNA"/>
</dbReference>
<dbReference type="GO" id="GO:0006364">
    <property type="term" value="P:rRNA processing"/>
    <property type="evidence" value="ECO:0007669"/>
    <property type="project" value="TreeGrafter"/>
</dbReference>
<dbReference type="GO" id="GO:0000172">
    <property type="term" value="C:ribonuclease MRP complex"/>
    <property type="evidence" value="ECO:0007669"/>
    <property type="project" value="InterPro"/>
</dbReference>
<feature type="chain" id="PRO_5042181860" evidence="4">
    <location>
        <begin position="19"/>
        <end position="332"/>
    </location>
</feature>
<evidence type="ECO:0000256" key="2">
    <source>
        <dbReference type="ARBA" id="ARBA00006181"/>
    </source>
</evidence>
<keyword evidence="6" id="KW-1185">Reference proteome</keyword>
<dbReference type="GO" id="GO:0001682">
    <property type="term" value="P:tRNA 5'-leader removal"/>
    <property type="evidence" value="ECO:0007669"/>
    <property type="project" value="InterPro"/>
</dbReference>
<feature type="compositionally biased region" description="Low complexity" evidence="3">
    <location>
        <begin position="34"/>
        <end position="44"/>
    </location>
</feature>
<feature type="signal peptide" evidence="4">
    <location>
        <begin position="1"/>
        <end position="18"/>
    </location>
</feature>
<dbReference type="PANTHER" id="PTHR13348">
    <property type="entry name" value="RIBONUCLEASE P SUBUNIT P29"/>
    <property type="match status" value="1"/>
</dbReference>
<proteinExistence type="inferred from homology"/>
<feature type="compositionally biased region" description="Gly residues" evidence="3">
    <location>
        <begin position="45"/>
        <end position="68"/>
    </location>
</feature>
<evidence type="ECO:0000313" key="5">
    <source>
        <dbReference type="EMBL" id="KAI7841300.1"/>
    </source>
</evidence>
<dbReference type="PANTHER" id="PTHR13348:SF0">
    <property type="entry name" value="RIBONUCLEASE P PROTEIN SUBUNIT P29"/>
    <property type="match status" value="1"/>
</dbReference>
<keyword evidence="4" id="KW-0732">Signal</keyword>
<dbReference type="SMART" id="SM00538">
    <property type="entry name" value="POP4"/>
    <property type="match status" value="1"/>
</dbReference>
<gene>
    <name evidence="5" type="ORF">COHA_004919</name>
</gene>
<accession>A0AAD5DNX7</accession>
<comment type="subcellular location">
    <subcellularLocation>
        <location evidence="1">Nucleus</location>
    </subcellularLocation>
</comment>
<dbReference type="AlphaFoldDB" id="A0AAD5DNX7"/>
<comment type="similarity">
    <text evidence="2">Belongs to the eukaryotic/archaeal RNase P protein component 1 family.</text>
</comment>
<dbReference type="InterPro" id="IPR036980">
    <property type="entry name" value="RNase_P/MRP_Rpp29_sf"/>
</dbReference>
<organism evidence="5 6">
    <name type="scientific">Chlorella ohadii</name>
    <dbReference type="NCBI Taxonomy" id="2649997"/>
    <lineage>
        <taxon>Eukaryota</taxon>
        <taxon>Viridiplantae</taxon>
        <taxon>Chlorophyta</taxon>
        <taxon>core chlorophytes</taxon>
        <taxon>Trebouxiophyceae</taxon>
        <taxon>Chlorellales</taxon>
        <taxon>Chlorellaceae</taxon>
        <taxon>Chlorella clade</taxon>
        <taxon>Chlorella</taxon>
    </lineage>
</organism>
<dbReference type="Gene3D" id="2.30.30.210">
    <property type="entry name" value="Ribonuclease P/MRP, subunit p29"/>
    <property type="match status" value="1"/>
</dbReference>
<feature type="compositionally biased region" description="Polar residues" evidence="3">
    <location>
        <begin position="23"/>
        <end position="33"/>
    </location>
</feature>
<dbReference type="Proteomes" id="UP001205105">
    <property type="component" value="Unassembled WGS sequence"/>
</dbReference>
<evidence type="ECO:0000313" key="6">
    <source>
        <dbReference type="Proteomes" id="UP001205105"/>
    </source>
</evidence>
<evidence type="ECO:0000256" key="1">
    <source>
        <dbReference type="ARBA" id="ARBA00004123"/>
    </source>
</evidence>
<dbReference type="InterPro" id="IPR002730">
    <property type="entry name" value="Rpp29/RNP1"/>
</dbReference>
<evidence type="ECO:0000256" key="4">
    <source>
        <dbReference type="SAM" id="SignalP"/>
    </source>
</evidence>
<sequence length="332" mass="34935">MLWLHLLLLLLLTLAALEQNLKQSGPPNKSTRTGSSSSLQQAGGASSGSGGARRRGGAAGGRAAGGEQQGQRQQQPPDPIYNKLDEAIAAGPAAEALQLPRAEASSQVVSALLEQLMATNPRAFDAKAAIGLKVQDRTVMLDNPVAQKPGGAGRRPASRWTAQLAGRKAQRQRGLYQLAGAGLTYEAVQPLHRSWQQYMQELLAGAGSTPGPSSARGAGGGSSNDVEARLYAADLHGCLIRVSHTADPRYRGLQGIVVRDTANTLQLVTPEDRFVVVPKQLCTWQFDSDRRRVVTLLGPGLAKRGASGATGGGAARPRTLREAIRGQQHASK</sequence>
<dbReference type="GO" id="GO:0005634">
    <property type="term" value="C:nucleus"/>
    <property type="evidence" value="ECO:0007669"/>
    <property type="project" value="UniProtKB-SubCell"/>
</dbReference>
<dbReference type="InterPro" id="IPR016848">
    <property type="entry name" value="RNase_P/MRP_Rpp29-subunit"/>
</dbReference>
<dbReference type="InterPro" id="IPR023534">
    <property type="entry name" value="Rof/RNase_P-like"/>
</dbReference>
<dbReference type="GO" id="GO:0030677">
    <property type="term" value="C:ribonuclease P complex"/>
    <property type="evidence" value="ECO:0007669"/>
    <property type="project" value="InterPro"/>
</dbReference>